<dbReference type="Proteomes" id="UP000265618">
    <property type="component" value="Unassembled WGS sequence"/>
</dbReference>
<organism evidence="1 2">
    <name type="scientific">Kipferlia bialata</name>
    <dbReference type="NCBI Taxonomy" id="797122"/>
    <lineage>
        <taxon>Eukaryota</taxon>
        <taxon>Metamonada</taxon>
        <taxon>Carpediemonas-like organisms</taxon>
        <taxon>Kipferlia</taxon>
    </lineage>
</organism>
<sequence>MSYFESCGYANEPGITVQQSTLPFSLNQEDPTAYHRLDLLVGCSCGCVCAQVSYDSGVSDILTYDSQDIVTGSAASCCRLRDHFCPALGCTYGSGILVRYFADYFDERYRRVVIDDMADPVDPHRIMEPDSTQYITDDGELVRLADGMCFYPIDYNNCPMACVLD</sequence>
<dbReference type="AlphaFoldDB" id="A0A391P542"/>
<protein>
    <submittedName>
        <fullName evidence="1">Uncharacterized protein</fullName>
    </submittedName>
</protein>
<gene>
    <name evidence="1" type="ORF">KIPB_009381</name>
</gene>
<comment type="caution">
    <text evidence="1">The sequence shown here is derived from an EMBL/GenBank/DDBJ whole genome shotgun (WGS) entry which is preliminary data.</text>
</comment>
<accession>A0A391P542</accession>
<reference evidence="1 2" key="1">
    <citation type="journal article" date="2018" name="PLoS ONE">
        <title>The draft genome of Kipferlia bialata reveals reductive genome evolution in fornicate parasites.</title>
        <authorList>
            <person name="Tanifuji G."/>
            <person name="Takabayashi S."/>
            <person name="Kume K."/>
            <person name="Takagi M."/>
            <person name="Nakayama T."/>
            <person name="Kamikawa R."/>
            <person name="Inagaki Y."/>
            <person name="Hashimoto T."/>
        </authorList>
    </citation>
    <scope>NUCLEOTIDE SEQUENCE [LARGE SCALE GENOMIC DNA]</scope>
    <source>
        <strain evidence="1">NY0173</strain>
    </source>
</reference>
<feature type="non-terminal residue" evidence="1">
    <location>
        <position position="165"/>
    </location>
</feature>
<dbReference type="EMBL" id="BDIP01003172">
    <property type="protein sequence ID" value="GCA63342.1"/>
    <property type="molecule type" value="Genomic_DNA"/>
</dbReference>
<name>A0A391P542_9EUKA</name>
<proteinExistence type="predicted"/>
<evidence type="ECO:0000313" key="2">
    <source>
        <dbReference type="Proteomes" id="UP000265618"/>
    </source>
</evidence>
<keyword evidence="2" id="KW-1185">Reference proteome</keyword>
<evidence type="ECO:0000313" key="1">
    <source>
        <dbReference type="EMBL" id="GCA63342.1"/>
    </source>
</evidence>